<accession>A0ACB9RYY7</accession>
<gene>
    <name evidence="1" type="ORF">MLD38_002405</name>
</gene>
<keyword evidence="2" id="KW-1185">Reference proteome</keyword>
<evidence type="ECO:0000313" key="2">
    <source>
        <dbReference type="Proteomes" id="UP001057402"/>
    </source>
</evidence>
<organism evidence="1 2">
    <name type="scientific">Melastoma candidum</name>
    <dbReference type="NCBI Taxonomy" id="119954"/>
    <lineage>
        <taxon>Eukaryota</taxon>
        <taxon>Viridiplantae</taxon>
        <taxon>Streptophyta</taxon>
        <taxon>Embryophyta</taxon>
        <taxon>Tracheophyta</taxon>
        <taxon>Spermatophyta</taxon>
        <taxon>Magnoliopsida</taxon>
        <taxon>eudicotyledons</taxon>
        <taxon>Gunneridae</taxon>
        <taxon>Pentapetalae</taxon>
        <taxon>rosids</taxon>
        <taxon>malvids</taxon>
        <taxon>Myrtales</taxon>
        <taxon>Melastomataceae</taxon>
        <taxon>Melastomatoideae</taxon>
        <taxon>Melastomateae</taxon>
        <taxon>Melastoma</taxon>
    </lineage>
</organism>
<evidence type="ECO:0000313" key="1">
    <source>
        <dbReference type="EMBL" id="KAI4384222.1"/>
    </source>
</evidence>
<protein>
    <submittedName>
        <fullName evidence="1">Uncharacterized protein</fullName>
    </submittedName>
</protein>
<name>A0ACB9RYY7_9MYRT</name>
<dbReference type="EMBL" id="CM042881">
    <property type="protein sequence ID" value="KAI4384222.1"/>
    <property type="molecule type" value="Genomic_DNA"/>
</dbReference>
<comment type="caution">
    <text evidence="1">The sequence shown here is derived from an EMBL/GenBank/DDBJ whole genome shotgun (WGS) entry which is preliminary data.</text>
</comment>
<dbReference type="Proteomes" id="UP001057402">
    <property type="component" value="Chromosome 2"/>
</dbReference>
<sequence>MSAGYDINKLSRDARFRWLKPVEIQFILLNHQESQRAKETPQLPNSGSFFLYDKKVNRFFRRDGHNWRKKKEQRTVGEGHERLKVGNVEALNCYYAHGEDNPNFQRRSYWILDQAYEHIVLVHYRDITEGKQTFESDGLLSPESSPGLGQIISPGSYGDGYQHNPSLCDSSSNLSPGSAEVSSGSQANGPDHMNVSRMEFGSTCNIEVGKALKRIEEQLSLNDDEIKELEPFLRNDEDWSGCQDYEVEASAQNQLQTCLHGPESFKSNHHPSEDNGFCGKTLHHLPDYYSPYLGSPPQEKDSFFWSEIPESSENLASSGRMEPMEESQEHWLDLKDVDEASSLPYAVDLKLSSFPSITENEFTNPDEYLHIPGNVGLTVEEKQKFTILEVCPDWGYTSESTKVIVVGSFLSDSPKSTWRCMFGDTEVSVDIIQEGVIQCNAPPHLSGKVTLCITSGNREACSEVREFEYRIKPTVPLTSNIGSNKAARSPDELLLLVSFAQMLLCDSFGRNNGNTESDDYLFGDLKAEDVSWSHIIEALLMNSGSSLVTTNWLLEKLLKDKLQNWVALRWKGQDQAGCCFSKEERGVIHMVAGLGFDWALVPILKMGVNINFRDVNGWTALHWAAKYGREKMVATLIASGALPGAVTDPSSEDPKGKKPADIAAMSGHKGLAGYLSEKALTSHLSSLTLEESDFSKNCAELEAHRTINSLSGGFLSISEDQLSLKYTLAAVRTAAQAAARIQLAFRAHSFKRRWERQAADAAAMDDYRIITDGIQGLSGVHKLQSARDTHSAALSIQKKYRGWKGRKDFLLLRQKVVKIQAHVRGYQVRKHYRVFCWAVGILDKVVLRWRRKGVGLRSFRPEMKSIEDNEDEDIIKAFRKDKVETAINDAVSRVLLMVDSPEARQQYRRMLEKYRRAKAELGNVSSEEATPTATGVEQAE</sequence>
<proteinExistence type="predicted"/>
<reference evidence="2" key="1">
    <citation type="journal article" date="2023" name="Front. Plant Sci.">
        <title>Chromosomal-level genome assembly of Melastoma candidum provides insights into trichome evolution.</title>
        <authorList>
            <person name="Zhong Y."/>
            <person name="Wu W."/>
            <person name="Sun C."/>
            <person name="Zou P."/>
            <person name="Liu Y."/>
            <person name="Dai S."/>
            <person name="Zhou R."/>
        </authorList>
    </citation>
    <scope>NUCLEOTIDE SEQUENCE [LARGE SCALE GENOMIC DNA]</scope>
</reference>